<protein>
    <submittedName>
        <fullName evidence="1">Uncharacterized protein</fullName>
    </submittedName>
</protein>
<evidence type="ECO:0000313" key="1">
    <source>
        <dbReference type="EMBL" id="KXT08602.1"/>
    </source>
</evidence>
<dbReference type="EMBL" id="LFZO01000424">
    <property type="protein sequence ID" value="KXT08602.1"/>
    <property type="molecule type" value="Genomic_DNA"/>
</dbReference>
<evidence type="ECO:0000313" key="2">
    <source>
        <dbReference type="Proteomes" id="UP000073492"/>
    </source>
</evidence>
<dbReference type="AlphaFoldDB" id="A0A139I202"/>
<reference evidence="1 2" key="1">
    <citation type="submission" date="2015-07" db="EMBL/GenBank/DDBJ databases">
        <title>Comparative genomics of the Sigatoka disease complex on banana suggests a link between parallel evolutionary changes in Pseudocercospora fijiensis and Pseudocercospora eumusae and increased virulence on the banana host.</title>
        <authorList>
            <person name="Chang T.-C."/>
            <person name="Salvucci A."/>
            <person name="Crous P.W."/>
            <person name="Stergiopoulos I."/>
        </authorList>
    </citation>
    <scope>NUCLEOTIDE SEQUENCE [LARGE SCALE GENOMIC DNA]</scope>
    <source>
        <strain evidence="1 2">CBS 116634</strain>
    </source>
</reference>
<name>A0A139I202_9PEZI</name>
<dbReference type="Proteomes" id="UP000073492">
    <property type="component" value="Unassembled WGS sequence"/>
</dbReference>
<keyword evidence="2" id="KW-1185">Reference proteome</keyword>
<sequence>MYSTSRSDRSQERTAAALVPDYDCSCGLRSSRKLEHVYAHAHKWLKVLIADLNMRLPALDTVDIPRFAPKGK</sequence>
<organism evidence="1 2">
    <name type="scientific">Pseudocercospora musae</name>
    <dbReference type="NCBI Taxonomy" id="113226"/>
    <lineage>
        <taxon>Eukaryota</taxon>
        <taxon>Fungi</taxon>
        <taxon>Dikarya</taxon>
        <taxon>Ascomycota</taxon>
        <taxon>Pezizomycotina</taxon>
        <taxon>Dothideomycetes</taxon>
        <taxon>Dothideomycetidae</taxon>
        <taxon>Mycosphaerellales</taxon>
        <taxon>Mycosphaerellaceae</taxon>
        <taxon>Pseudocercospora</taxon>
    </lineage>
</organism>
<gene>
    <name evidence="1" type="ORF">AC579_6109</name>
</gene>
<accession>A0A139I202</accession>
<comment type="caution">
    <text evidence="1">The sequence shown here is derived from an EMBL/GenBank/DDBJ whole genome shotgun (WGS) entry which is preliminary data.</text>
</comment>
<proteinExistence type="predicted"/>